<accession>A0A1I5F1P3</accession>
<proteinExistence type="predicted"/>
<evidence type="ECO:0000313" key="2">
    <source>
        <dbReference type="Proteomes" id="UP000183413"/>
    </source>
</evidence>
<name>A0A1I5F1P3_9ACTN</name>
<keyword evidence="2" id="KW-1185">Reference proteome</keyword>
<evidence type="ECO:0000313" key="1">
    <source>
        <dbReference type="EMBL" id="SFO17560.1"/>
    </source>
</evidence>
<sequence length="485" mass="52908">MARYRYDAKVEAFPRDLLDEVVAALLDAVEEAPVTESGFEFGQDVHDGIRLVEGRHVATGARYRMAADRGEGEVSVAAWNRAGESRIEATGDFGGHIVRLKVELRMSGRRLRDVRISGDYQGPKPFRKVRRAKWECEVAAEEWWAVLGAKTAPLSVRVAHPFAFADLRVGRGKDKGGRWTVRTTARFGGRSLLRPLARVGLAVMRRRVRRTLDEGFGQVVSAWNAEVPGMAKRGLRERLGFEHRVTLTAVSREWAEAYVAALHQAVGELRFKKGRLVTGSEAAFGARLLKGSHIGPGARYRIALVPDDEIEPLNVDVVAWDRAGSNRIEFSTPGDVQTGWVEIDSARKPTVVRAALAGEVEGFPQAECEGELDLERWWTDTEEGPAMTVNATNPLGEAALTVKRTPEANGKWTVTIAATVEGRAWTRRLIAAAGLIAAVPMNRGLQESADAAALKWDGLAARSASVSPQEAADDTLRALLGTPPG</sequence>
<gene>
    <name evidence="1" type="ORF">SAMN04489713_104383</name>
</gene>
<protein>
    <submittedName>
        <fullName evidence="1">Uncharacterized protein</fullName>
    </submittedName>
</protein>
<dbReference type="STRING" id="1993.SAMN04489713_104383"/>
<organism evidence="1 2">
    <name type="scientific">Actinomadura madurae</name>
    <dbReference type="NCBI Taxonomy" id="1993"/>
    <lineage>
        <taxon>Bacteria</taxon>
        <taxon>Bacillati</taxon>
        <taxon>Actinomycetota</taxon>
        <taxon>Actinomycetes</taxon>
        <taxon>Streptosporangiales</taxon>
        <taxon>Thermomonosporaceae</taxon>
        <taxon>Actinomadura</taxon>
    </lineage>
</organism>
<dbReference type="AlphaFoldDB" id="A0A1I5F1P3"/>
<dbReference type="EMBL" id="FOVH01000004">
    <property type="protein sequence ID" value="SFO17560.1"/>
    <property type="molecule type" value="Genomic_DNA"/>
</dbReference>
<dbReference type="eggNOG" id="ENOG502ZUEI">
    <property type="taxonomic scope" value="Bacteria"/>
</dbReference>
<reference evidence="1 2" key="1">
    <citation type="submission" date="2016-10" db="EMBL/GenBank/DDBJ databases">
        <authorList>
            <person name="de Groot N.N."/>
        </authorList>
    </citation>
    <scope>NUCLEOTIDE SEQUENCE [LARGE SCALE GENOMIC DNA]</scope>
    <source>
        <strain evidence="1 2">DSM 43067</strain>
    </source>
</reference>
<dbReference type="Proteomes" id="UP000183413">
    <property type="component" value="Unassembled WGS sequence"/>
</dbReference>
<dbReference type="InParanoid" id="A0A1I5F1P3"/>
<dbReference type="RefSeq" id="WP_075021169.1">
    <property type="nucleotide sequence ID" value="NZ_FOVH01000004.1"/>
</dbReference>